<keyword evidence="3" id="KW-0808">Transferase</keyword>
<dbReference type="EMBL" id="RQZA01000001">
    <property type="protein sequence ID" value="RRD32654.1"/>
    <property type="molecule type" value="Genomic_DNA"/>
</dbReference>
<evidence type="ECO:0000313" key="4">
    <source>
        <dbReference type="Proteomes" id="UP000281771"/>
    </source>
</evidence>
<dbReference type="InterPro" id="IPR000182">
    <property type="entry name" value="GNAT_dom"/>
</dbReference>
<proteinExistence type="predicted"/>
<keyword evidence="4" id="KW-1185">Reference proteome</keyword>
<dbReference type="InterPro" id="IPR016181">
    <property type="entry name" value="Acyl_CoA_acyltransferase"/>
</dbReference>
<dbReference type="STRING" id="1123309.GCA_000377005_01737"/>
<dbReference type="Proteomes" id="UP000281771">
    <property type="component" value="Unassembled WGS sequence"/>
</dbReference>
<dbReference type="GO" id="GO:0016747">
    <property type="term" value="F:acyltransferase activity, transferring groups other than amino-acyl groups"/>
    <property type="evidence" value="ECO:0007669"/>
    <property type="project" value="InterPro"/>
</dbReference>
<feature type="domain" description="N-acetyltransferase" evidence="2">
    <location>
        <begin position="6"/>
        <end position="149"/>
    </location>
</feature>
<reference evidence="3 4" key="1">
    <citation type="submission" date="2018-11" db="EMBL/GenBank/DDBJ databases">
        <title>Genomes From Bacteria Associated with the Canine Oral Cavity: a Test Case for Automated Genome-Based Taxonomic Assignment.</title>
        <authorList>
            <person name="Coil D.A."/>
            <person name="Jospin G."/>
            <person name="Darling A.E."/>
            <person name="Wallis C."/>
            <person name="Davis I.J."/>
            <person name="Harris S."/>
            <person name="Eisen J.A."/>
            <person name="Holcombe L.J."/>
            <person name="O'Flynn C."/>
        </authorList>
    </citation>
    <scope>NUCLEOTIDE SEQUENCE [LARGE SCALE GENOMIC DNA]</scope>
    <source>
        <strain evidence="3 4">OH4621_COT-116</strain>
    </source>
</reference>
<organism evidence="3 4">
    <name type="scientific">Streptococcus minor</name>
    <dbReference type="NCBI Taxonomy" id="229549"/>
    <lineage>
        <taxon>Bacteria</taxon>
        <taxon>Bacillati</taxon>
        <taxon>Bacillota</taxon>
        <taxon>Bacilli</taxon>
        <taxon>Lactobacillales</taxon>
        <taxon>Streptococcaceae</taxon>
        <taxon>Streptococcus</taxon>
    </lineage>
</organism>
<evidence type="ECO:0000259" key="2">
    <source>
        <dbReference type="PROSITE" id="PS51186"/>
    </source>
</evidence>
<gene>
    <name evidence="3" type="ORF">EII38_02640</name>
</gene>
<dbReference type="FunFam" id="3.40.630.30:FF:000035">
    <property type="entry name" value="GNAT family N-acetyltransferase"/>
    <property type="match status" value="1"/>
</dbReference>
<protein>
    <recommendedName>
        <fullName evidence="1">Protein ElaA</fullName>
    </recommendedName>
</protein>
<dbReference type="CDD" id="cd04301">
    <property type="entry name" value="NAT_SF"/>
    <property type="match status" value="1"/>
</dbReference>
<dbReference type="SUPFAM" id="SSF55729">
    <property type="entry name" value="Acyl-CoA N-acyltransferases (Nat)"/>
    <property type="match status" value="1"/>
</dbReference>
<sequence>MEWTIKSFNELDIDELYTILYLRTAIFVVEQECPYQEVDHKDQVSYHLFGQDNGEIVAYARILPAGISFPEASIGRVLVTKSHRGQGLAQQLMARSLAFLVEEQGEKRIQLSGQTYLEDFYKSFGFQPVSEMYLEDNIPHKDMLLEIKD</sequence>
<dbReference type="RefSeq" id="WP_124775793.1">
    <property type="nucleotide sequence ID" value="NZ_RQZA01000001.1"/>
</dbReference>
<name>A0A3P1VEN8_9STRE</name>
<dbReference type="Gene3D" id="3.40.630.30">
    <property type="match status" value="1"/>
</dbReference>
<evidence type="ECO:0000313" key="3">
    <source>
        <dbReference type="EMBL" id="RRD32654.1"/>
    </source>
</evidence>
<dbReference type="AlphaFoldDB" id="A0A3P1VEN8"/>
<comment type="caution">
    <text evidence="3">The sequence shown here is derived from an EMBL/GenBank/DDBJ whole genome shotgun (WGS) entry which is preliminary data.</text>
</comment>
<evidence type="ECO:0000256" key="1">
    <source>
        <dbReference type="ARBA" id="ARBA00072224"/>
    </source>
</evidence>
<accession>A0A3P1VEN8</accession>
<dbReference type="Pfam" id="PF13673">
    <property type="entry name" value="Acetyltransf_10"/>
    <property type="match status" value="1"/>
</dbReference>
<dbReference type="PROSITE" id="PS51186">
    <property type="entry name" value="GNAT"/>
    <property type="match status" value="1"/>
</dbReference>